<dbReference type="GO" id="GO:0016020">
    <property type="term" value="C:membrane"/>
    <property type="evidence" value="ECO:0007669"/>
    <property type="project" value="UniProtKB-SubCell"/>
</dbReference>
<evidence type="ECO:0000256" key="5">
    <source>
        <dbReference type="ARBA" id="ARBA00022989"/>
    </source>
</evidence>
<gene>
    <name evidence="9" type="ORF">NEQG_01228</name>
</gene>
<dbReference type="Gene3D" id="1.20.1560.10">
    <property type="entry name" value="ABC transporter type 1, transmembrane domain"/>
    <property type="match status" value="1"/>
</dbReference>
<name>I3EH41_NEMP3</name>
<evidence type="ECO:0000256" key="7">
    <source>
        <dbReference type="SAM" id="Phobius"/>
    </source>
</evidence>
<dbReference type="SMART" id="SM00382">
    <property type="entry name" value="AAA"/>
    <property type="match status" value="1"/>
</dbReference>
<dbReference type="GO" id="GO:0042626">
    <property type="term" value="F:ATPase-coupled transmembrane transporter activity"/>
    <property type="evidence" value="ECO:0007669"/>
    <property type="project" value="TreeGrafter"/>
</dbReference>
<dbReference type="SUPFAM" id="SSF52540">
    <property type="entry name" value="P-loop containing nucleoside triphosphate hydrolases"/>
    <property type="match status" value="1"/>
</dbReference>
<dbReference type="HOGENOM" id="CLU_427640_0_0_1"/>
<feature type="transmembrane region" description="Helical" evidence="7">
    <location>
        <begin position="199"/>
        <end position="220"/>
    </location>
</feature>
<organism evidence="9 10">
    <name type="scientific">Nematocida parisii (strain ERTm3)</name>
    <name type="common">Nematode killer fungus</name>
    <dbReference type="NCBI Taxonomy" id="935791"/>
    <lineage>
        <taxon>Eukaryota</taxon>
        <taxon>Fungi</taxon>
        <taxon>Fungi incertae sedis</taxon>
        <taxon>Microsporidia</taxon>
        <taxon>Nematocida</taxon>
    </lineage>
</organism>
<evidence type="ECO:0000256" key="3">
    <source>
        <dbReference type="ARBA" id="ARBA00022741"/>
    </source>
</evidence>
<dbReference type="InterPro" id="IPR003439">
    <property type="entry name" value="ABC_transporter-like_ATP-bd"/>
</dbReference>
<dbReference type="PANTHER" id="PTHR24221:SF503">
    <property type="entry name" value="MITOCHONDRIAL POTASSIUM CHANNEL ATP-BINDING SUBUNIT"/>
    <property type="match status" value="1"/>
</dbReference>
<evidence type="ECO:0000313" key="10">
    <source>
        <dbReference type="Proteomes" id="UP000002872"/>
    </source>
</evidence>
<dbReference type="Gene3D" id="3.40.50.300">
    <property type="entry name" value="P-loop containing nucleotide triphosphate hydrolases"/>
    <property type="match status" value="1"/>
</dbReference>
<dbReference type="InterPro" id="IPR003593">
    <property type="entry name" value="AAA+_ATPase"/>
</dbReference>
<dbReference type="Proteomes" id="UP000002872">
    <property type="component" value="Unassembled WGS sequence"/>
</dbReference>
<evidence type="ECO:0000259" key="8">
    <source>
        <dbReference type="PROSITE" id="PS50893"/>
    </source>
</evidence>
<dbReference type="Pfam" id="PF00005">
    <property type="entry name" value="ABC_tran"/>
    <property type="match status" value="1"/>
</dbReference>
<feature type="transmembrane region" description="Helical" evidence="7">
    <location>
        <begin position="61"/>
        <end position="85"/>
    </location>
</feature>
<dbReference type="VEuPathDB" id="MicrosporidiaDB:NEQG_01228"/>
<keyword evidence="10" id="KW-1185">Reference proteome</keyword>
<dbReference type="OrthoDB" id="6500128at2759"/>
<evidence type="ECO:0000256" key="2">
    <source>
        <dbReference type="ARBA" id="ARBA00022692"/>
    </source>
</evidence>
<dbReference type="AlphaFoldDB" id="I3EH41"/>
<dbReference type="PROSITE" id="PS50893">
    <property type="entry name" value="ABC_TRANSPORTER_2"/>
    <property type="match status" value="1"/>
</dbReference>
<evidence type="ECO:0000313" key="9">
    <source>
        <dbReference type="EMBL" id="EIJ88538.1"/>
    </source>
</evidence>
<dbReference type="InterPro" id="IPR017871">
    <property type="entry name" value="ABC_transporter-like_CS"/>
</dbReference>
<evidence type="ECO:0000256" key="4">
    <source>
        <dbReference type="ARBA" id="ARBA00022840"/>
    </source>
</evidence>
<dbReference type="InterPro" id="IPR027417">
    <property type="entry name" value="P-loop_NTPase"/>
</dbReference>
<dbReference type="SUPFAM" id="SSF90123">
    <property type="entry name" value="ABC transporter transmembrane region"/>
    <property type="match status" value="1"/>
</dbReference>
<dbReference type="InParanoid" id="I3EH41"/>
<keyword evidence="5 7" id="KW-1133">Transmembrane helix</keyword>
<dbReference type="EMBL" id="GL870878">
    <property type="protein sequence ID" value="EIJ88538.1"/>
    <property type="molecule type" value="Genomic_DNA"/>
</dbReference>
<dbReference type="STRING" id="935791.I3EH41"/>
<dbReference type="FunCoup" id="I3EH41">
    <property type="interactions" value="118"/>
</dbReference>
<dbReference type="InterPro" id="IPR036640">
    <property type="entry name" value="ABC1_TM_sf"/>
</dbReference>
<feature type="domain" description="ABC transporter" evidence="8">
    <location>
        <begin position="431"/>
        <end position="639"/>
    </location>
</feature>
<proteinExistence type="predicted"/>
<dbReference type="GO" id="GO:0016887">
    <property type="term" value="F:ATP hydrolysis activity"/>
    <property type="evidence" value="ECO:0007669"/>
    <property type="project" value="InterPro"/>
</dbReference>
<dbReference type="GO" id="GO:0005524">
    <property type="term" value="F:ATP binding"/>
    <property type="evidence" value="ECO:0007669"/>
    <property type="project" value="UniProtKB-KW"/>
</dbReference>
<evidence type="ECO:0000256" key="6">
    <source>
        <dbReference type="ARBA" id="ARBA00023136"/>
    </source>
</evidence>
<feature type="transmembrane region" description="Helical" evidence="7">
    <location>
        <begin position="172"/>
        <end position="193"/>
    </location>
</feature>
<sequence length="640" mass="72613">MHGDFSEVPEIKVCEICEGNNEKKEIPEDESGHLIITKRTVMHCAKIIYNVFLFSLATRKAFALSLFTVGFVICMICNHATMTTINYQADTIDSLARNEPNVMKTVIQMVAWVTVASVMRELYSLCFTLFINHTLHNISTALFYNTIYTISPISSVRINRIIDRGNRGIQNMLINILVKILYGVTSIIIIYKNLMEMDLRYVCVITGFNVIYLGVSFVLLKIRIRNKTLMNKYDDLYSNSIIECLANKESVVVNNTEKQEIYTFDLHLTRFLQISFSDRVVVAALNVFQKFIYTLLHITLMVYVYMYGENKLNDAVKLMFYLKRLDRNLMNVAIATKTVFVRYVDCEIYIEYIHKLSKHMEPPVVQVSKSPLPSLNEAGQSNSQLEYKYNSTSQMDSENSTFHTNRTHTEEIPECPSAPGTKKAPKRKVAVEFKNVSYWPENSCKELIKDFSCRIFEGEKVCLIGKSGSGKTTLLSLLLKQKPYTGIIEVCGVDIREMTKDNITEKIGIVPQESALFNNTLIYNTEYGSAPNQANLSSILEDTAVNEIVESKKNGYDYTVGVAGRNLSGGEKQRVCLARCLLRDTGIIILDEATSKLDCLTENKIISSLCSQNRTVIIISHSPLIAELMERIIIINSENN</sequence>
<accession>I3EH41</accession>
<evidence type="ECO:0000256" key="1">
    <source>
        <dbReference type="ARBA" id="ARBA00004141"/>
    </source>
</evidence>
<dbReference type="PROSITE" id="PS00211">
    <property type="entry name" value="ABC_TRANSPORTER_1"/>
    <property type="match status" value="1"/>
</dbReference>
<protein>
    <recommendedName>
        <fullName evidence="8">ABC transporter domain-containing protein</fullName>
    </recommendedName>
</protein>
<comment type="subcellular location">
    <subcellularLocation>
        <location evidence="1">Membrane</location>
        <topology evidence="1">Multi-pass membrane protein</topology>
    </subcellularLocation>
</comment>
<reference evidence="9" key="1">
    <citation type="submission" date="2011-01" db="EMBL/GenBank/DDBJ databases">
        <title>The Genome Sequence of Nematocida parisii strain ERTm3.</title>
        <authorList>
            <consortium name="The Broad Institute Genome Sequencing Platform"/>
            <consortium name="The Broad Institute Genome Sequencing Center for Infectious Disease"/>
            <person name="Cuomo C."/>
            <person name="Troemel E."/>
            <person name="Young S.K."/>
            <person name="Zeng Q."/>
            <person name="Gargeya S."/>
            <person name="Fitzgerald M."/>
            <person name="Haas B."/>
            <person name="Abouelleil A."/>
            <person name="Alvarado L."/>
            <person name="Arachchi H.M."/>
            <person name="Berlin A."/>
            <person name="Chapman S.B."/>
            <person name="Gearin G."/>
            <person name="Goldberg J."/>
            <person name="Griggs A."/>
            <person name="Gujja S."/>
            <person name="Hansen M."/>
            <person name="Heiman D."/>
            <person name="Howarth C."/>
            <person name="Larimer J."/>
            <person name="Lui A."/>
            <person name="MacDonald P.J.P."/>
            <person name="McCowen C."/>
            <person name="Montmayeur A."/>
            <person name="Murphy C."/>
            <person name="Neiman D."/>
            <person name="Pearson M."/>
            <person name="Priest M."/>
            <person name="Roberts A."/>
            <person name="Saif S."/>
            <person name="Shea T."/>
            <person name="Sisk P."/>
            <person name="Stolte C."/>
            <person name="Sykes S."/>
            <person name="Wortman J."/>
            <person name="Nusbaum C."/>
            <person name="Birren B."/>
        </authorList>
    </citation>
    <scope>NUCLEOTIDE SEQUENCE</scope>
    <source>
        <strain evidence="9">ERTm3</strain>
    </source>
</reference>
<feature type="transmembrane region" description="Helical" evidence="7">
    <location>
        <begin position="280"/>
        <end position="306"/>
    </location>
</feature>
<keyword evidence="3" id="KW-0547">Nucleotide-binding</keyword>
<keyword evidence="2 7" id="KW-0812">Transmembrane</keyword>
<keyword evidence="6 7" id="KW-0472">Membrane</keyword>
<keyword evidence="4" id="KW-0067">ATP-binding</keyword>
<dbReference type="OMA" id="XDAVLFH"/>
<dbReference type="PANTHER" id="PTHR24221">
    <property type="entry name" value="ATP-BINDING CASSETTE SUB-FAMILY B"/>
    <property type="match status" value="1"/>
</dbReference>
<dbReference type="InterPro" id="IPR039421">
    <property type="entry name" value="Type_1_exporter"/>
</dbReference>